<evidence type="ECO:0000313" key="1">
    <source>
        <dbReference type="EMBL" id="RMZ98281.1"/>
    </source>
</evidence>
<organism evidence="1 2">
    <name type="scientific">Brachionus plicatilis</name>
    <name type="common">Marine rotifer</name>
    <name type="synonym">Brachionus muelleri</name>
    <dbReference type="NCBI Taxonomy" id="10195"/>
    <lineage>
        <taxon>Eukaryota</taxon>
        <taxon>Metazoa</taxon>
        <taxon>Spiralia</taxon>
        <taxon>Gnathifera</taxon>
        <taxon>Rotifera</taxon>
        <taxon>Eurotatoria</taxon>
        <taxon>Monogononta</taxon>
        <taxon>Pseudotrocha</taxon>
        <taxon>Ploima</taxon>
        <taxon>Brachionidae</taxon>
        <taxon>Brachionus</taxon>
    </lineage>
</organism>
<evidence type="ECO:0000313" key="2">
    <source>
        <dbReference type="Proteomes" id="UP000276133"/>
    </source>
</evidence>
<proteinExistence type="predicted"/>
<protein>
    <submittedName>
        <fullName evidence="1">Uncharacterized protein</fullName>
    </submittedName>
</protein>
<sequence length="13" mass="1452">MLMKGLMIDTVLS</sequence>
<accession>A0A3M7PGP5</accession>
<dbReference type="EMBL" id="REGN01010868">
    <property type="protein sequence ID" value="RMZ98281.1"/>
    <property type="molecule type" value="Genomic_DNA"/>
</dbReference>
<dbReference type="Proteomes" id="UP000276133">
    <property type="component" value="Unassembled WGS sequence"/>
</dbReference>
<name>A0A3M7PGP5_BRAPC</name>
<keyword evidence="2" id="KW-1185">Reference proteome</keyword>
<gene>
    <name evidence="1" type="ORF">BpHYR1_036357</name>
</gene>
<comment type="caution">
    <text evidence="1">The sequence shown here is derived from an EMBL/GenBank/DDBJ whole genome shotgun (WGS) entry which is preliminary data.</text>
</comment>
<reference evidence="1 2" key="1">
    <citation type="journal article" date="2018" name="Sci. Rep.">
        <title>Genomic signatures of local adaptation to the degree of environmental predictability in rotifers.</title>
        <authorList>
            <person name="Franch-Gras L."/>
            <person name="Hahn C."/>
            <person name="Garcia-Roger E.M."/>
            <person name="Carmona M.J."/>
            <person name="Serra M."/>
            <person name="Gomez A."/>
        </authorList>
    </citation>
    <scope>NUCLEOTIDE SEQUENCE [LARGE SCALE GENOMIC DNA]</scope>
    <source>
        <strain evidence="1">HYR1</strain>
    </source>
</reference>